<dbReference type="SMART" id="SM00443">
    <property type="entry name" value="G_patch"/>
    <property type="match status" value="1"/>
</dbReference>
<dbReference type="OrthoDB" id="4822at2759"/>
<evidence type="ECO:0000256" key="1">
    <source>
        <dbReference type="ARBA" id="ARBA00022723"/>
    </source>
</evidence>
<evidence type="ECO:0000313" key="7">
    <source>
        <dbReference type="EMBL" id="KZW02525.1"/>
    </source>
</evidence>
<keyword evidence="8" id="KW-1185">Reference proteome</keyword>
<keyword evidence="3" id="KW-0862">Zinc</keyword>
<feature type="compositionally biased region" description="Low complexity" evidence="4">
    <location>
        <begin position="303"/>
        <end position="328"/>
    </location>
</feature>
<feature type="domain" description="G-patch" evidence="5">
    <location>
        <begin position="98"/>
        <end position="144"/>
    </location>
</feature>
<evidence type="ECO:0000256" key="4">
    <source>
        <dbReference type="SAM" id="MobiDB-lite"/>
    </source>
</evidence>
<feature type="region of interest" description="Disordered" evidence="4">
    <location>
        <begin position="226"/>
        <end position="261"/>
    </location>
</feature>
<keyword evidence="1" id="KW-0479">Metal-binding</keyword>
<feature type="compositionally biased region" description="Basic and acidic residues" evidence="4">
    <location>
        <begin position="243"/>
        <end position="260"/>
    </location>
</feature>
<feature type="region of interest" description="Disordered" evidence="4">
    <location>
        <begin position="280"/>
        <end position="398"/>
    </location>
</feature>
<sequence>MSAGSIARWNAIPLERPTTKSTDDDYDVAAVSDGDQANNKPQYLRDLEGGQSSDDDVSIISRTPSPKPVDPMDITKFDEHMGAYAVREVITVETRIKSTNKGFALLAKMGWKEGTGLGLSDDARVDPVPFILKTDSTGIGKAAMDARVIEATVAQRRDLNSERLLKESEDQRKTREVTVAQKQTIKTELAQTLRPFYCEVCDKQYNNIAQYDEHCNSYAHAHKQRAKDVQDAERAKRAQTGEVDARKEKERKREEKELRKMAKAAGIKLPVTTAGLPAAPLAPTAGDKPAGGGFKKSGWASVSATTAPPASTSDPGQQAQASTTASSSGFKRAGWANVSSASASESIELAPENPATGFKRAGWASVTPATAAPASQSSGTGSSNIAPPPGRAEVQQPVKSGFKKIGFASSIGSTLAPPSAESSVASGLGFKEKDMEKEDSTAAAALTGPSASDAVSTSTVAPPRKHPERGRANWASFQRGAVPSASASAPLPSQSLALSPSTSPLVLAFSLPFTFTISFRLALTKPLSFTSTQAPLARFSRSRLPR</sequence>
<evidence type="ECO:0000259" key="5">
    <source>
        <dbReference type="PROSITE" id="PS50174"/>
    </source>
</evidence>
<accession>A0A165PBA0</accession>
<feature type="region of interest" description="Disordered" evidence="4">
    <location>
        <begin position="1"/>
        <end position="71"/>
    </location>
</feature>
<organism evidence="6 8">
    <name type="scientific">Exidia glandulosa HHB12029</name>
    <dbReference type="NCBI Taxonomy" id="1314781"/>
    <lineage>
        <taxon>Eukaryota</taxon>
        <taxon>Fungi</taxon>
        <taxon>Dikarya</taxon>
        <taxon>Basidiomycota</taxon>
        <taxon>Agaricomycotina</taxon>
        <taxon>Agaricomycetes</taxon>
        <taxon>Auriculariales</taxon>
        <taxon>Exidiaceae</taxon>
        <taxon>Exidia</taxon>
    </lineage>
</organism>
<protein>
    <recommendedName>
        <fullName evidence="5">G-patch domain-containing protein</fullName>
    </recommendedName>
</protein>
<evidence type="ECO:0000256" key="3">
    <source>
        <dbReference type="ARBA" id="ARBA00022833"/>
    </source>
</evidence>
<dbReference type="Pfam" id="PF12171">
    <property type="entry name" value="zf-C2H2_jaz"/>
    <property type="match status" value="1"/>
</dbReference>
<feature type="compositionally biased region" description="Basic and acidic residues" evidence="4">
    <location>
        <begin position="226"/>
        <end position="236"/>
    </location>
</feature>
<dbReference type="STRING" id="1314781.A0A165PBA0"/>
<feature type="region of interest" description="Disordered" evidence="4">
    <location>
        <begin position="433"/>
        <end position="478"/>
    </location>
</feature>
<dbReference type="Proteomes" id="UP000077266">
    <property type="component" value="Unassembled WGS sequence"/>
</dbReference>
<dbReference type="GO" id="GO:0003676">
    <property type="term" value="F:nucleic acid binding"/>
    <property type="evidence" value="ECO:0007669"/>
    <property type="project" value="InterPro"/>
</dbReference>
<dbReference type="GO" id="GO:0008270">
    <property type="term" value="F:zinc ion binding"/>
    <property type="evidence" value="ECO:0007669"/>
    <property type="project" value="UniProtKB-KW"/>
</dbReference>
<reference evidence="6 8" key="1">
    <citation type="journal article" date="2016" name="Mol. Biol. Evol.">
        <title>Comparative Genomics of Early-Diverging Mushroom-Forming Fungi Provides Insights into the Origins of Lignocellulose Decay Capabilities.</title>
        <authorList>
            <person name="Nagy L.G."/>
            <person name="Riley R."/>
            <person name="Tritt A."/>
            <person name="Adam C."/>
            <person name="Daum C."/>
            <person name="Floudas D."/>
            <person name="Sun H."/>
            <person name="Yadav J.S."/>
            <person name="Pangilinan J."/>
            <person name="Larsson K.H."/>
            <person name="Matsuura K."/>
            <person name="Barry K."/>
            <person name="Labutti K."/>
            <person name="Kuo R."/>
            <person name="Ohm R.A."/>
            <person name="Bhattacharya S.S."/>
            <person name="Shirouzu T."/>
            <person name="Yoshinaga Y."/>
            <person name="Martin F.M."/>
            <person name="Grigoriev I.V."/>
            <person name="Hibbett D.S."/>
        </authorList>
    </citation>
    <scope>NUCLEOTIDE SEQUENCE [LARGE SCALE GENOMIC DNA]</scope>
    <source>
        <strain evidence="6 8">HHB12029</strain>
    </source>
</reference>
<feature type="compositionally biased region" description="Low complexity" evidence="4">
    <location>
        <begin position="339"/>
        <end position="352"/>
    </location>
</feature>
<dbReference type="InterPro" id="IPR003604">
    <property type="entry name" value="Matrin/U1-like-C_Znf_C2H2"/>
</dbReference>
<dbReference type="PROSITE" id="PS00028">
    <property type="entry name" value="ZINC_FINGER_C2H2_1"/>
    <property type="match status" value="1"/>
</dbReference>
<dbReference type="InterPro" id="IPR036236">
    <property type="entry name" value="Znf_C2H2_sf"/>
</dbReference>
<dbReference type="InterPro" id="IPR013087">
    <property type="entry name" value="Znf_C2H2_type"/>
</dbReference>
<dbReference type="InterPro" id="IPR022755">
    <property type="entry name" value="Znf_C2H2_jaz"/>
</dbReference>
<dbReference type="EMBL" id="KV425887">
    <property type="protein sequence ID" value="KZW02525.1"/>
    <property type="molecule type" value="Genomic_DNA"/>
</dbReference>
<evidence type="ECO:0000313" key="6">
    <source>
        <dbReference type="EMBL" id="KZW01928.1"/>
    </source>
</evidence>
<dbReference type="Pfam" id="PF01585">
    <property type="entry name" value="G-patch"/>
    <property type="match status" value="1"/>
</dbReference>
<evidence type="ECO:0000313" key="8">
    <source>
        <dbReference type="Proteomes" id="UP000077266"/>
    </source>
</evidence>
<dbReference type="SMART" id="SM00451">
    <property type="entry name" value="ZnF_U1"/>
    <property type="match status" value="1"/>
</dbReference>
<proteinExistence type="predicted"/>
<dbReference type="EMBL" id="KV425890">
    <property type="protein sequence ID" value="KZW01928.1"/>
    <property type="molecule type" value="Genomic_DNA"/>
</dbReference>
<dbReference type="PROSITE" id="PS50174">
    <property type="entry name" value="G_PATCH"/>
    <property type="match status" value="1"/>
</dbReference>
<feature type="compositionally biased region" description="Low complexity" evidence="4">
    <location>
        <begin position="450"/>
        <end position="461"/>
    </location>
</feature>
<gene>
    <name evidence="7" type="ORF">EXIGLDRAFT_744417</name>
    <name evidence="6" type="ORF">EXIGLDRAFT_829510</name>
</gene>
<dbReference type="PANTHER" id="PTHR47251:SF1">
    <property type="entry name" value="FINGER DOMAIN PROTEIN, PUTATIVE (AFU_ORTHOLOGUE AFUA_3G04180)-RELATED"/>
    <property type="match status" value="1"/>
</dbReference>
<keyword evidence="2" id="KW-0863">Zinc-finger</keyword>
<feature type="compositionally biased region" description="Low complexity" evidence="4">
    <location>
        <begin position="364"/>
        <end position="383"/>
    </location>
</feature>
<dbReference type="InterPro" id="IPR000467">
    <property type="entry name" value="G_patch_dom"/>
</dbReference>
<evidence type="ECO:0000256" key="2">
    <source>
        <dbReference type="ARBA" id="ARBA00022771"/>
    </source>
</evidence>
<name>A0A165PBA0_EXIGL</name>
<dbReference type="PANTHER" id="PTHR47251">
    <property type="entry name" value="FINGER DOMAIN PROTEIN, PUTATIVE (AFU_ORTHOLOGUE AFUA_3G04180)-RELATED"/>
    <property type="match status" value="1"/>
</dbReference>
<dbReference type="AlphaFoldDB" id="A0A165PBA0"/>
<dbReference type="SUPFAM" id="SSF57667">
    <property type="entry name" value="beta-beta-alpha zinc fingers"/>
    <property type="match status" value="1"/>
</dbReference>